<dbReference type="PROSITE" id="PS00523">
    <property type="entry name" value="SULFATASE_1"/>
    <property type="match status" value="1"/>
</dbReference>
<dbReference type="InterPro" id="IPR036278">
    <property type="entry name" value="Sialidase_sf"/>
</dbReference>
<dbReference type="CDD" id="cd15482">
    <property type="entry name" value="Sialidase_non-viral"/>
    <property type="match status" value="1"/>
</dbReference>
<evidence type="ECO:0000256" key="1">
    <source>
        <dbReference type="ARBA" id="ARBA00008779"/>
    </source>
</evidence>
<dbReference type="Pfam" id="PF13088">
    <property type="entry name" value="BNR_2"/>
    <property type="match status" value="1"/>
</dbReference>
<feature type="domain" description="Sulfatase N-terminal" evidence="6">
    <location>
        <begin position="37"/>
        <end position="354"/>
    </location>
</feature>
<evidence type="ECO:0000256" key="4">
    <source>
        <dbReference type="ARBA" id="ARBA00022837"/>
    </source>
</evidence>
<keyword evidence="2" id="KW-0479">Metal-binding</keyword>
<evidence type="ECO:0000313" key="8">
    <source>
        <dbReference type="EMBL" id="QDV45315.1"/>
    </source>
</evidence>
<keyword evidence="5" id="KW-0732">Signal</keyword>
<sequence length="822" mass="90177" precursor="true">MKSPLGHLYVSVWTLCLLSASLAPTTAFSMEPQSVSPNIVLIVADDLGYGDLGCYGQKLIATPNIDRLAQQGIRFTQAYAGGPVCTPSRSVLMTGLHGGHTPARDNIPHYPTYLGDQDRTVAEVLKDAGYRCGGVGKWSLGDAGTVGAATRQGFDEWVGYLNQDHAHYYFTEYLDRGEGRIELPGNPVTKHTYSHDVLTDHALRFIQESKHEPFFLYAAYTLPHFSSKTEDADGLAVPSTDPYSDRDWPEKAKKYAAMVHRLDAGVGRIADQIGALGLAENTLLVFSSDNGGHTAVWDRFETNGPLRGFKRDLTEGGIRVPFIARWPGKIPAASVSDQVIAFQDLLPTFAQIAGGDAPADIDGVSVLDALLGKPLTVQRDYLYWDYGHCRKYYDQAVRLGDWKGIRLGKENGAVRLYDLNRDPGESRDVADDHPAKVDAITRIMETATTPNPRYRVGELYRGSPIWRAENQHLSLLKLPSVSVPGRGAHLRSGFVFDPQDRPTPQCHSSTLAETPDGLVAAWFGGTNEPALDNVIWVARQVDGKWQQPVQVADGSEGETEEHRVGNPVLYQPHDGPLLLFYKVVDPKHGRASHWWGMLMTSDDHGATWSKPHRLGTDAKLGAGNPNLIGPVKNKPIQLADGTILCPSSTEHDGWRVHFEISRDLGKTWQIIGPINDATNFNAIQPSLLVHPGNQLQVLCRSKEGVVAQCWSSDGGETWGPLTATPLPNPNSGTDAVTLADGRHLLVYNHTIKRGPFPAARSMLNVALSTDGKQWNPVLTLEREPGAEFSYPAVIQATDGKVHISYTWKRQSIRHVVLDPDQL</sequence>
<protein>
    <submittedName>
        <fullName evidence="8">Arylsulfatase</fullName>
        <ecNumber evidence="8">3.1.6.1</ecNumber>
    </submittedName>
</protein>
<dbReference type="EC" id="3.1.6.1" evidence="8"/>
<comment type="similarity">
    <text evidence="1">Belongs to the sulfatase family.</text>
</comment>
<dbReference type="InterPro" id="IPR011040">
    <property type="entry name" value="Sialidase"/>
</dbReference>
<keyword evidence="3 8" id="KW-0378">Hydrolase</keyword>
<evidence type="ECO:0000256" key="5">
    <source>
        <dbReference type="SAM" id="SignalP"/>
    </source>
</evidence>
<keyword evidence="4" id="KW-0106">Calcium</keyword>
<dbReference type="GO" id="GO:0004065">
    <property type="term" value="F:arylsulfatase activity"/>
    <property type="evidence" value="ECO:0007669"/>
    <property type="project" value="UniProtKB-EC"/>
</dbReference>
<dbReference type="Gene3D" id="3.30.1120.10">
    <property type="match status" value="1"/>
</dbReference>
<dbReference type="InterPro" id="IPR017850">
    <property type="entry name" value="Alkaline_phosphatase_core_sf"/>
</dbReference>
<accession>A0A518HWS6</accession>
<evidence type="ECO:0000259" key="6">
    <source>
        <dbReference type="Pfam" id="PF00884"/>
    </source>
</evidence>
<feature type="domain" description="Sialidase" evidence="7">
    <location>
        <begin position="518"/>
        <end position="803"/>
    </location>
</feature>
<dbReference type="PANTHER" id="PTHR42693">
    <property type="entry name" value="ARYLSULFATASE FAMILY MEMBER"/>
    <property type="match status" value="1"/>
</dbReference>
<reference evidence="8 9" key="1">
    <citation type="submission" date="2019-03" db="EMBL/GenBank/DDBJ databases">
        <title>Deep-cultivation of Planctomycetes and their phenomic and genomic characterization uncovers novel biology.</title>
        <authorList>
            <person name="Wiegand S."/>
            <person name="Jogler M."/>
            <person name="Boedeker C."/>
            <person name="Pinto D."/>
            <person name="Vollmers J."/>
            <person name="Rivas-Marin E."/>
            <person name="Kohn T."/>
            <person name="Peeters S.H."/>
            <person name="Heuer A."/>
            <person name="Rast P."/>
            <person name="Oberbeckmann S."/>
            <person name="Bunk B."/>
            <person name="Jeske O."/>
            <person name="Meyerdierks A."/>
            <person name="Storesund J.E."/>
            <person name="Kallscheuer N."/>
            <person name="Luecker S."/>
            <person name="Lage O.M."/>
            <person name="Pohl T."/>
            <person name="Merkel B.J."/>
            <person name="Hornburger P."/>
            <person name="Mueller R.-W."/>
            <person name="Bruemmer F."/>
            <person name="Labrenz M."/>
            <person name="Spormann A.M."/>
            <person name="Op den Camp H."/>
            <person name="Overmann J."/>
            <person name="Amann R."/>
            <person name="Jetten M.S.M."/>
            <person name="Mascher T."/>
            <person name="Medema M.H."/>
            <person name="Devos D.P."/>
            <person name="Kaster A.-K."/>
            <person name="Ovreas L."/>
            <person name="Rohde M."/>
            <person name="Galperin M.Y."/>
            <person name="Jogler C."/>
        </authorList>
    </citation>
    <scope>NUCLEOTIDE SEQUENCE [LARGE SCALE GENOMIC DNA]</scope>
    <source>
        <strain evidence="8 9">Enr13</strain>
    </source>
</reference>
<evidence type="ECO:0000313" key="9">
    <source>
        <dbReference type="Proteomes" id="UP000319004"/>
    </source>
</evidence>
<organism evidence="8 9">
    <name type="scientific">Stieleria neptunia</name>
    <dbReference type="NCBI Taxonomy" id="2527979"/>
    <lineage>
        <taxon>Bacteria</taxon>
        <taxon>Pseudomonadati</taxon>
        <taxon>Planctomycetota</taxon>
        <taxon>Planctomycetia</taxon>
        <taxon>Pirellulales</taxon>
        <taxon>Pirellulaceae</taxon>
        <taxon>Stieleria</taxon>
    </lineage>
</organism>
<evidence type="ECO:0000259" key="7">
    <source>
        <dbReference type="Pfam" id="PF13088"/>
    </source>
</evidence>
<dbReference type="InterPro" id="IPR000917">
    <property type="entry name" value="Sulfatase_N"/>
</dbReference>
<dbReference type="AlphaFoldDB" id="A0A518HWS6"/>
<dbReference type="Proteomes" id="UP000319004">
    <property type="component" value="Chromosome"/>
</dbReference>
<dbReference type="InterPro" id="IPR050738">
    <property type="entry name" value="Sulfatase"/>
</dbReference>
<feature type="chain" id="PRO_5021773068" evidence="5">
    <location>
        <begin position="30"/>
        <end position="822"/>
    </location>
</feature>
<dbReference type="InterPro" id="IPR024607">
    <property type="entry name" value="Sulfatase_CS"/>
</dbReference>
<dbReference type="Pfam" id="PF00884">
    <property type="entry name" value="Sulfatase"/>
    <property type="match status" value="1"/>
</dbReference>
<dbReference type="RefSeq" id="WP_231743762.1">
    <property type="nucleotide sequence ID" value="NZ_CP037423.1"/>
</dbReference>
<dbReference type="KEGG" id="snep:Enr13x_51910"/>
<dbReference type="SUPFAM" id="SSF50939">
    <property type="entry name" value="Sialidases"/>
    <property type="match status" value="1"/>
</dbReference>
<dbReference type="CDD" id="cd16145">
    <property type="entry name" value="ARS_like"/>
    <property type="match status" value="1"/>
</dbReference>
<gene>
    <name evidence="8" type="primary">atsA_58</name>
    <name evidence="8" type="ORF">Enr13x_51910</name>
</gene>
<dbReference type="GO" id="GO:0046872">
    <property type="term" value="F:metal ion binding"/>
    <property type="evidence" value="ECO:0007669"/>
    <property type="project" value="UniProtKB-KW"/>
</dbReference>
<keyword evidence="9" id="KW-1185">Reference proteome</keyword>
<name>A0A518HWS6_9BACT</name>
<evidence type="ECO:0000256" key="3">
    <source>
        <dbReference type="ARBA" id="ARBA00022801"/>
    </source>
</evidence>
<dbReference type="SUPFAM" id="SSF53649">
    <property type="entry name" value="Alkaline phosphatase-like"/>
    <property type="match status" value="1"/>
</dbReference>
<dbReference type="PANTHER" id="PTHR42693:SF53">
    <property type="entry name" value="ENDO-4-O-SULFATASE"/>
    <property type="match status" value="1"/>
</dbReference>
<dbReference type="Gene3D" id="2.120.10.10">
    <property type="match status" value="1"/>
</dbReference>
<proteinExistence type="inferred from homology"/>
<dbReference type="Gene3D" id="3.40.720.10">
    <property type="entry name" value="Alkaline Phosphatase, subunit A"/>
    <property type="match status" value="1"/>
</dbReference>
<dbReference type="EMBL" id="CP037423">
    <property type="protein sequence ID" value="QDV45315.1"/>
    <property type="molecule type" value="Genomic_DNA"/>
</dbReference>
<evidence type="ECO:0000256" key="2">
    <source>
        <dbReference type="ARBA" id="ARBA00022723"/>
    </source>
</evidence>
<feature type="signal peptide" evidence="5">
    <location>
        <begin position="1"/>
        <end position="29"/>
    </location>
</feature>